<dbReference type="GO" id="GO:0000785">
    <property type="term" value="C:chromatin"/>
    <property type="evidence" value="ECO:0007669"/>
    <property type="project" value="TreeGrafter"/>
</dbReference>
<evidence type="ECO:0000259" key="16">
    <source>
        <dbReference type="PROSITE" id="PS50041"/>
    </source>
</evidence>
<keyword evidence="15" id="KW-1133">Transmembrane helix</keyword>
<feature type="domain" description="RRM" evidence="17">
    <location>
        <begin position="51"/>
        <end position="95"/>
    </location>
</feature>
<dbReference type="InterPro" id="IPR000504">
    <property type="entry name" value="RRM_dom"/>
</dbReference>
<feature type="coiled-coil region" evidence="13">
    <location>
        <begin position="1376"/>
        <end position="1411"/>
    </location>
</feature>
<dbReference type="SMART" id="SM00034">
    <property type="entry name" value="CLECT"/>
    <property type="match status" value="1"/>
</dbReference>
<evidence type="ECO:0000256" key="12">
    <source>
        <dbReference type="PROSITE-ProRule" id="PRU00176"/>
    </source>
</evidence>
<dbReference type="PROSITE" id="PS50102">
    <property type="entry name" value="RRM"/>
    <property type="match status" value="2"/>
</dbReference>
<evidence type="ECO:0000313" key="20">
    <source>
        <dbReference type="EMBL" id="KAK7938510.1"/>
    </source>
</evidence>
<dbReference type="InterPro" id="IPR016186">
    <property type="entry name" value="C-type_lectin-like/link_sf"/>
</dbReference>
<feature type="compositionally biased region" description="Polar residues" evidence="14">
    <location>
        <begin position="1004"/>
        <end position="1022"/>
    </location>
</feature>
<protein>
    <submittedName>
        <fullName evidence="20">Uncharacterized protein</fullName>
    </submittedName>
</protein>
<dbReference type="InterPro" id="IPR001304">
    <property type="entry name" value="C-type_lectin-like"/>
</dbReference>
<feature type="region of interest" description="Disordered" evidence="14">
    <location>
        <begin position="1901"/>
        <end position="1981"/>
    </location>
</feature>
<feature type="compositionally biased region" description="Polar residues" evidence="14">
    <location>
        <begin position="856"/>
        <end position="865"/>
    </location>
</feature>
<evidence type="ECO:0000256" key="2">
    <source>
        <dbReference type="ARBA" id="ARBA00007444"/>
    </source>
</evidence>
<evidence type="ECO:0000256" key="1">
    <source>
        <dbReference type="ARBA" id="ARBA00004123"/>
    </source>
</evidence>
<evidence type="ECO:0000256" key="10">
    <source>
        <dbReference type="ARBA" id="ARBA00023163"/>
    </source>
</evidence>
<feature type="region of interest" description="Disordered" evidence="14">
    <location>
        <begin position="996"/>
        <end position="1074"/>
    </location>
</feature>
<feature type="compositionally biased region" description="Acidic residues" evidence="14">
    <location>
        <begin position="1655"/>
        <end position="1676"/>
    </location>
</feature>
<evidence type="ECO:0000259" key="18">
    <source>
        <dbReference type="PROSITE" id="PS50827"/>
    </source>
</evidence>
<keyword evidence="15" id="KW-0472">Membrane</keyword>
<accession>A0AAW0Q0F3</accession>
<keyword evidence="12" id="KW-0694">RNA-binding</keyword>
<dbReference type="Pfam" id="PF00076">
    <property type="entry name" value="RRM_1"/>
    <property type="match status" value="2"/>
</dbReference>
<organism evidence="20 21">
    <name type="scientific">Mugilogobius chulae</name>
    <name type="common">yellowstripe goby</name>
    <dbReference type="NCBI Taxonomy" id="88201"/>
    <lineage>
        <taxon>Eukaryota</taxon>
        <taxon>Metazoa</taxon>
        <taxon>Chordata</taxon>
        <taxon>Craniata</taxon>
        <taxon>Vertebrata</taxon>
        <taxon>Euteleostomi</taxon>
        <taxon>Actinopterygii</taxon>
        <taxon>Neopterygii</taxon>
        <taxon>Teleostei</taxon>
        <taxon>Neoteleostei</taxon>
        <taxon>Acanthomorphata</taxon>
        <taxon>Gobiaria</taxon>
        <taxon>Gobiiformes</taxon>
        <taxon>Gobioidei</taxon>
        <taxon>Gobiidae</taxon>
        <taxon>Gobionellinae</taxon>
        <taxon>Mugilogobius</taxon>
    </lineage>
</organism>
<dbReference type="Gene3D" id="3.10.100.10">
    <property type="entry name" value="Mannose-Binding Protein A, subunit A"/>
    <property type="match status" value="1"/>
</dbReference>
<feature type="compositionally biased region" description="Low complexity" evidence="14">
    <location>
        <begin position="31"/>
        <end position="44"/>
    </location>
</feature>
<dbReference type="Pfam" id="PF15613">
    <property type="entry name" value="WSD"/>
    <property type="match status" value="1"/>
</dbReference>
<feature type="region of interest" description="Disordered" evidence="14">
    <location>
        <begin position="191"/>
        <end position="211"/>
    </location>
</feature>
<dbReference type="Pfam" id="PF00059">
    <property type="entry name" value="Lectin_C"/>
    <property type="match status" value="1"/>
</dbReference>
<evidence type="ECO:0000256" key="6">
    <source>
        <dbReference type="ARBA" id="ARBA00023015"/>
    </source>
</evidence>
<evidence type="ECO:0000256" key="8">
    <source>
        <dbReference type="ARBA" id="ARBA00023117"/>
    </source>
</evidence>
<dbReference type="InterPro" id="IPR018501">
    <property type="entry name" value="DDT_dom"/>
</dbReference>
<dbReference type="SMART" id="SM00360">
    <property type="entry name" value="RRM"/>
    <property type="match status" value="2"/>
</dbReference>
<comment type="subcellular location">
    <subcellularLocation>
        <location evidence="1">Nucleus</location>
    </subcellularLocation>
</comment>
<keyword evidence="4" id="KW-0863">Zinc-finger</keyword>
<dbReference type="InterPro" id="IPR016187">
    <property type="entry name" value="CTDL_fold"/>
</dbReference>
<dbReference type="FunFam" id="3.30.70.330:FF:000014">
    <property type="entry name" value="RNA-binding motif, single-stranded-interacting protein 3 isoform 1"/>
    <property type="match status" value="1"/>
</dbReference>
<dbReference type="Proteomes" id="UP001460270">
    <property type="component" value="Unassembled WGS sequence"/>
</dbReference>
<dbReference type="SMART" id="SM00391">
    <property type="entry name" value="MBD"/>
    <property type="match status" value="1"/>
</dbReference>
<evidence type="ECO:0000256" key="11">
    <source>
        <dbReference type="ARBA" id="ARBA00023242"/>
    </source>
</evidence>
<evidence type="ECO:0000256" key="9">
    <source>
        <dbReference type="ARBA" id="ARBA00023125"/>
    </source>
</evidence>
<reference evidence="21" key="1">
    <citation type="submission" date="2024-04" db="EMBL/GenBank/DDBJ databases">
        <title>Salinicola lusitanus LLJ914,a marine bacterium isolated from the Okinawa Trough.</title>
        <authorList>
            <person name="Li J."/>
        </authorList>
    </citation>
    <scope>NUCLEOTIDE SEQUENCE [LARGE SCALE GENOMIC DNA]</scope>
</reference>
<dbReference type="SUPFAM" id="SSF54171">
    <property type="entry name" value="DNA-binding domain"/>
    <property type="match status" value="1"/>
</dbReference>
<dbReference type="SUPFAM" id="SSF56436">
    <property type="entry name" value="C-type lectin-like"/>
    <property type="match status" value="1"/>
</dbReference>
<evidence type="ECO:0000256" key="4">
    <source>
        <dbReference type="ARBA" id="ARBA00022771"/>
    </source>
</evidence>
<dbReference type="Gene3D" id="3.30.890.10">
    <property type="entry name" value="Methyl-cpg-binding Protein 2, Chain A"/>
    <property type="match status" value="1"/>
</dbReference>
<feature type="compositionally biased region" description="Pro residues" evidence="14">
    <location>
        <begin position="19"/>
        <end position="30"/>
    </location>
</feature>
<dbReference type="CDD" id="cd12473">
    <property type="entry name" value="RRM2_MSSP1"/>
    <property type="match status" value="1"/>
</dbReference>
<keyword evidence="15" id="KW-0812">Transmembrane</keyword>
<dbReference type="CDD" id="cd01397">
    <property type="entry name" value="HAT_MBD"/>
    <property type="match status" value="1"/>
</dbReference>
<feature type="region of interest" description="Disordered" evidence="14">
    <location>
        <begin position="1"/>
        <end position="44"/>
    </location>
</feature>
<feature type="compositionally biased region" description="Polar residues" evidence="14">
    <location>
        <begin position="1928"/>
        <end position="1962"/>
    </location>
</feature>
<dbReference type="GO" id="GO:0003723">
    <property type="term" value="F:RNA binding"/>
    <property type="evidence" value="ECO:0007669"/>
    <property type="project" value="UniProtKB-UniRule"/>
</dbReference>
<dbReference type="PROSITE" id="PS50041">
    <property type="entry name" value="C_TYPE_LECTIN_2"/>
    <property type="match status" value="1"/>
</dbReference>
<keyword evidence="8" id="KW-0103">Bromodomain</keyword>
<dbReference type="InterPro" id="IPR001739">
    <property type="entry name" value="Methyl_CpG_DNA-bd"/>
</dbReference>
<keyword evidence="9" id="KW-0238">DNA-binding</keyword>
<comment type="caution">
    <text evidence="20">The sequence shown here is derived from an EMBL/GenBank/DDBJ whole genome shotgun (WGS) entry which is preliminary data.</text>
</comment>
<keyword evidence="5" id="KW-0862">Zinc</keyword>
<dbReference type="InterPro" id="IPR012677">
    <property type="entry name" value="Nucleotide-bd_a/b_plait_sf"/>
</dbReference>
<feature type="coiled-coil region" evidence="13">
    <location>
        <begin position="1269"/>
        <end position="1351"/>
    </location>
</feature>
<feature type="transmembrane region" description="Helical" evidence="15">
    <location>
        <begin position="496"/>
        <end position="519"/>
    </location>
</feature>
<gene>
    <name evidence="20" type="ORF">WMY93_001836</name>
</gene>
<keyword evidence="7 13" id="KW-0175">Coiled coil</keyword>
<evidence type="ECO:0000259" key="19">
    <source>
        <dbReference type="PROSITE" id="PS50982"/>
    </source>
</evidence>
<evidence type="ECO:0000256" key="13">
    <source>
        <dbReference type="SAM" id="Coils"/>
    </source>
</evidence>
<evidence type="ECO:0000256" key="14">
    <source>
        <dbReference type="SAM" id="MobiDB-lite"/>
    </source>
</evidence>
<keyword evidence="10" id="KW-0804">Transcription</keyword>
<comment type="similarity">
    <text evidence="2">Belongs to the WAL family.</text>
</comment>
<evidence type="ECO:0000313" key="21">
    <source>
        <dbReference type="Proteomes" id="UP001460270"/>
    </source>
</evidence>
<dbReference type="Pfam" id="PF01429">
    <property type="entry name" value="MBD"/>
    <property type="match status" value="1"/>
</dbReference>
<evidence type="ECO:0000259" key="17">
    <source>
        <dbReference type="PROSITE" id="PS50102"/>
    </source>
</evidence>
<feature type="compositionally biased region" description="Basic residues" evidence="14">
    <location>
        <begin position="194"/>
        <end position="204"/>
    </location>
</feature>
<sequence length="2180" mass="243926">MIFANTGNPLRTPYRKQPPVAPSSQPPMAPTSPSTNSSGGSTAGWEQLSKTNLYIRGLAPSTTDHDLVKLCQAYGKIVSTKAIMDKTTNKCKGYAQMAKQQEQDPTNLYISNLPLSMDEQELENMLKHFGQVISTRVLRDSNGTSRGVGFARMESTEKCDAVISHFNGKFIKTPAGVPAPTEPLLCKFADGGQKKRQSQHKFSHNGRGWGRDGDNRLAGMTLTYDPSAAALQNGFFPPAYGITNRMIAQTSMSPYMSSVSPYQMQNPSWMPHQPYIMPHPGTVISPSMDHSMSLQPASVIAPLTQQMSHLTLGNAGAFVAANTPIQGAFIPQYTQMQSTPVSGRDCPADTRVWVPFKDRCYHFVHGEEDAIKSYTLERAKTLCKGFDLLTIQNAEENDFVIKYSPEVWKGNVNVWLGMYYDTNSEDMKWLDSSDPVEYTNWEFSSSPSDLVPVDTCVTLHTVSGRWENVSCLDDVENGVVCETAQKTVNSTHKSNAVLSALVILSVVAIMGISAVIWFLQQKHNLGTGILSAFEYHPPFRVLDNDQSCLVETEETDSLEPQLQHLTLKKKIFIHATPKSASLIRDVGRLLRAEQVHQFGSLCTEWTRLLRHLLPSVTPAISSIFSSPLNPYGRSQTFGDYMSSLENRKFGGPDSMDLSSVLAPHAQHTKTADLNRDVNGIYSLTGKVAVKTDLHQFATKENHMKDFLQKESEETVSMSGSQSGSLSSCLNDTDSSSDPENMEEEEDPSDGSEVTDSEKEDGLTKPLTHSTCDTLKMNHRSTSSDVYTTTGKRNQHSVSAPMTSAHPLHSLLFMSSEEPHSRRPTINTNMKEQDLWSLLKSKNSLLASSAKPQFLSSAKSPQQTALLKSPVHKSKHNARKCVSSYGDNAGISPNVTRGFHTDSGVLKKITSVTNPLTQDKDLHMYTTSQLPGLSLMSQRFLSSATKNKAAAFLNSHINGFAQDVPLNLVTQPCSPLDPHSRFPVSINLSPKDKQPLSVFPYKGINGSTGQASSHRNGQTTTEKMNMEDSDESLIDDNDIDDTCSSSSDSGSSLGVNSESSDDVKGSSGTNGDGYKTSHKLHQLLLKSSPSLSVDHSLLKSSSCSPLDSFGSATGVTLKGMTSSTSVPLPVQRKRVTDEKALRVPLDFGWQRVTRVQSVAGRLQGEVCYYAPCGKKLRLYPDVLKYLLRNGITEISRDNFSFSAKIKLGEFYLAREGPEGLQWIPLSEEAIARCIIGMDGRRAAGDSKLLRKLEAQEIARQATEMKIRKKLEKQARAQAVKEAKKQKAEEKRKKKEQLKILKQQEKIRRIQQIRLEKEVRAQQILQAKMKRKEEAANAKILKAEKRIQEREMRQHAILQKHQVMELHRLDIVWERQRRRQHLILLKEAKSRKKAEEKERLRKERQDEKLLNKERKLELRRLELQELKKPREDLCLTDHKPLPELSRIPGLVLSGKTFSDCLLVLQFVHRFGKVLSLNALSFSELQGGILNMQIGVNKVQELLVDMISAAVRDPSLCHMQKLKTALGEPLSNVQLDCDNVSEVLRIFLENYSEPDSSMSSLVLSLRTKDFRAHRPAEKASVLAYLVNKLCCCKAVVSEIDKNIDHMTNLRKEKWNIEGALRKLRSIHAKKTGTKATESTQTCANLVAVNKRKRKEGYSEEDEDEDEESENEEDEEVEEEESKKSKKTEEGDDNIHSASVEELEKEIERVAKQQAELRQKLLESSYSIRSMMLGQDRYRRCYWLLPECGGVFVEGMETQLVCPGHDDVSIEKRCSTEHQTPIQEEELDRNPKAATNLHYNVMEPMKNCDDSPPQLTLFSSPNCKRSSRTNASVPLHHDSSVFVNQWIRHLPPPFVNNTHYGTFSSSSQTFSSLTLTNACKPTEDMQQQQSGTYQGEEILCDLSSELTSSSPPFAGSSAPPTGDPASQHARANANSVPLQTSHPSVSELQPSTAPSDRPTTASSSSPAVEVARHQEQSGPSPVPEDVRNGWWWMSNVEDLHRLSKALHCRGVRERALAKQIQKHMEYLARIYLHKNDVVIDVAKLQQQLYHKDMVDQWCVQEQAMKWDICALKQVEALESRVLSASLQVKDWKPSKLPSQWKDLVYSEHKSSPAQPPNSPLDIAVSRLAELERNIERSREDEDAPWRRLWHKALSKVHSLLSWFCAFNICRRTFPGIKLLSKWSA</sequence>
<feature type="compositionally biased region" description="Basic residues" evidence="14">
    <location>
        <begin position="869"/>
        <end position="878"/>
    </location>
</feature>
<feature type="region of interest" description="Disordered" evidence="14">
    <location>
        <begin position="856"/>
        <end position="878"/>
    </location>
</feature>
<dbReference type="EMBL" id="JBBPFD010000002">
    <property type="protein sequence ID" value="KAK7938510.1"/>
    <property type="molecule type" value="Genomic_DNA"/>
</dbReference>
<dbReference type="Gene3D" id="3.30.70.330">
    <property type="match status" value="2"/>
</dbReference>
<evidence type="ECO:0000256" key="15">
    <source>
        <dbReference type="SAM" id="Phobius"/>
    </source>
</evidence>
<dbReference type="InterPro" id="IPR016177">
    <property type="entry name" value="DNA-bd_dom_sf"/>
</dbReference>
<evidence type="ECO:0000256" key="5">
    <source>
        <dbReference type="ARBA" id="ARBA00022833"/>
    </source>
</evidence>
<keyword evidence="21" id="KW-1185">Reference proteome</keyword>
<dbReference type="InterPro" id="IPR035979">
    <property type="entry name" value="RBD_domain_sf"/>
</dbReference>
<feature type="domain" description="C-type lectin" evidence="16">
    <location>
        <begin position="356"/>
        <end position="471"/>
    </location>
</feature>
<dbReference type="PANTHER" id="PTHR45915:SF1">
    <property type="entry name" value="BROMODOMAIN ADJACENT TO ZINC FINGER DOMAIN PROTEIN 2B"/>
    <property type="match status" value="1"/>
</dbReference>
<feature type="domain" description="DDT" evidence="18">
    <location>
        <begin position="1452"/>
        <end position="1513"/>
    </location>
</feature>
<dbReference type="PROSITE" id="PS50827">
    <property type="entry name" value="DDT"/>
    <property type="match status" value="1"/>
</dbReference>
<dbReference type="GO" id="GO:0008270">
    <property type="term" value="F:zinc ion binding"/>
    <property type="evidence" value="ECO:0007669"/>
    <property type="project" value="UniProtKB-KW"/>
</dbReference>
<dbReference type="GO" id="GO:0003677">
    <property type="term" value="F:DNA binding"/>
    <property type="evidence" value="ECO:0007669"/>
    <property type="project" value="UniProtKB-KW"/>
</dbReference>
<dbReference type="PROSITE" id="PS50982">
    <property type="entry name" value="MBD"/>
    <property type="match status" value="1"/>
</dbReference>
<keyword evidence="6" id="KW-0805">Transcription regulation</keyword>
<feature type="domain" description="MBD" evidence="19">
    <location>
        <begin position="1134"/>
        <end position="1205"/>
    </location>
</feature>
<keyword evidence="3" id="KW-0479">Metal-binding</keyword>
<dbReference type="InterPro" id="IPR028941">
    <property type="entry name" value="WHIM2_dom"/>
</dbReference>
<feature type="compositionally biased region" description="Basic and acidic residues" evidence="14">
    <location>
        <begin position="1677"/>
        <end position="1691"/>
    </location>
</feature>
<dbReference type="PANTHER" id="PTHR45915">
    <property type="entry name" value="TRANSCRIPTION INTERMEDIARY FACTOR"/>
    <property type="match status" value="1"/>
</dbReference>
<dbReference type="GO" id="GO:0005634">
    <property type="term" value="C:nucleus"/>
    <property type="evidence" value="ECO:0007669"/>
    <property type="project" value="UniProtKB-SubCell"/>
</dbReference>
<feature type="compositionally biased region" description="Acidic residues" evidence="14">
    <location>
        <begin position="1026"/>
        <end position="1040"/>
    </location>
</feature>
<evidence type="ECO:0000256" key="3">
    <source>
        <dbReference type="ARBA" id="ARBA00022723"/>
    </source>
</evidence>
<feature type="region of interest" description="Disordered" evidence="14">
    <location>
        <begin position="1650"/>
        <end position="1693"/>
    </location>
</feature>
<feature type="region of interest" description="Disordered" evidence="14">
    <location>
        <begin position="710"/>
        <end position="776"/>
    </location>
</feature>
<feature type="domain" description="RRM" evidence="17">
    <location>
        <begin position="106"/>
        <end position="191"/>
    </location>
</feature>
<dbReference type="SUPFAM" id="SSF54928">
    <property type="entry name" value="RNA-binding domain, RBD"/>
    <property type="match status" value="2"/>
</dbReference>
<feature type="compositionally biased region" description="Acidic residues" evidence="14">
    <location>
        <begin position="734"/>
        <end position="754"/>
    </location>
</feature>
<name>A0AAW0Q0F3_9GOBI</name>
<dbReference type="FunFam" id="3.30.890.10:FF:000002">
    <property type="entry name" value="Bromodomain adjacent to zinc finger domain protein 2B"/>
    <property type="match status" value="1"/>
</dbReference>
<dbReference type="Pfam" id="PF02791">
    <property type="entry name" value="DDT"/>
    <property type="match status" value="1"/>
</dbReference>
<feature type="compositionally biased region" description="Low complexity" evidence="14">
    <location>
        <begin position="716"/>
        <end position="727"/>
    </location>
</feature>
<keyword evidence="11" id="KW-0539">Nucleus</keyword>
<evidence type="ECO:0000256" key="7">
    <source>
        <dbReference type="ARBA" id="ARBA00023054"/>
    </source>
</evidence>
<proteinExistence type="inferred from homology"/>
<feature type="compositionally biased region" description="Low complexity" evidence="14">
    <location>
        <begin position="1903"/>
        <end position="1916"/>
    </location>
</feature>
<feature type="compositionally biased region" description="Low complexity" evidence="14">
    <location>
        <begin position="1041"/>
        <end position="1057"/>
    </location>
</feature>
<dbReference type="CDD" id="cd00037">
    <property type="entry name" value="CLECT"/>
    <property type="match status" value="1"/>
</dbReference>
<dbReference type="SMART" id="SM00571">
    <property type="entry name" value="DDT"/>
    <property type="match status" value="1"/>
</dbReference>